<dbReference type="Proteomes" id="UP000256980">
    <property type="component" value="Unassembled WGS sequence"/>
</dbReference>
<organism evidence="1 2">
    <name type="scientific">Winogradskyella eximia</name>
    <dbReference type="NCBI Taxonomy" id="262006"/>
    <lineage>
        <taxon>Bacteria</taxon>
        <taxon>Pseudomonadati</taxon>
        <taxon>Bacteroidota</taxon>
        <taxon>Flavobacteriia</taxon>
        <taxon>Flavobacteriales</taxon>
        <taxon>Flavobacteriaceae</taxon>
        <taxon>Winogradskyella</taxon>
    </lineage>
</organism>
<evidence type="ECO:0000313" key="1">
    <source>
        <dbReference type="EMBL" id="RED43674.1"/>
    </source>
</evidence>
<reference evidence="1 2" key="1">
    <citation type="submission" date="2018-07" db="EMBL/GenBank/DDBJ databases">
        <title>Genomic Encyclopedia of Type Strains, Phase III (KMG-III): the genomes of soil and plant-associated and newly described type strains.</title>
        <authorList>
            <person name="Whitman W."/>
        </authorList>
    </citation>
    <scope>NUCLEOTIDE SEQUENCE [LARGE SCALE GENOMIC DNA]</scope>
    <source>
        <strain evidence="1 2">CECT 7946</strain>
    </source>
</reference>
<dbReference type="AlphaFoldDB" id="A0A3D9H2F2"/>
<dbReference type="EMBL" id="QRDV01000005">
    <property type="protein sequence ID" value="RED43674.1"/>
    <property type="molecule type" value="Genomic_DNA"/>
</dbReference>
<evidence type="ECO:0000313" key="2">
    <source>
        <dbReference type="Proteomes" id="UP000256980"/>
    </source>
</evidence>
<keyword evidence="2" id="KW-1185">Reference proteome</keyword>
<name>A0A3D9H2F2_9FLAO</name>
<accession>A0A3D9H2F2</accession>
<dbReference type="OrthoDB" id="680581at2"/>
<comment type="caution">
    <text evidence="1">The sequence shown here is derived from an EMBL/GenBank/DDBJ whole genome shotgun (WGS) entry which is preliminary data.</text>
</comment>
<sequence>MKSLQNILTEISALTLNIETNYPELYRSLDESPMTLPVSQHPHLDKVVMEEYLTGLKALLEHYVEEEKIKNKLK</sequence>
<dbReference type="RefSeq" id="WP_115817764.1">
    <property type="nucleotide sequence ID" value="NZ_QRDV01000005.1"/>
</dbReference>
<proteinExistence type="predicted"/>
<gene>
    <name evidence="1" type="ORF">DFQ10_105274</name>
</gene>
<protein>
    <submittedName>
        <fullName evidence="1">Uncharacterized protein</fullName>
    </submittedName>
</protein>